<protein>
    <submittedName>
        <fullName evidence="1">Uncharacterized protein</fullName>
    </submittedName>
</protein>
<gene>
    <name evidence="1" type="ORF">V1478_002406</name>
</gene>
<dbReference type="EMBL" id="JAUDFV010000052">
    <property type="protein sequence ID" value="KAL2736873.1"/>
    <property type="molecule type" value="Genomic_DNA"/>
</dbReference>
<organism evidence="1 2">
    <name type="scientific">Vespula squamosa</name>
    <name type="common">Southern yellow jacket</name>
    <name type="synonym">Wasp</name>
    <dbReference type="NCBI Taxonomy" id="30214"/>
    <lineage>
        <taxon>Eukaryota</taxon>
        <taxon>Metazoa</taxon>
        <taxon>Ecdysozoa</taxon>
        <taxon>Arthropoda</taxon>
        <taxon>Hexapoda</taxon>
        <taxon>Insecta</taxon>
        <taxon>Pterygota</taxon>
        <taxon>Neoptera</taxon>
        <taxon>Endopterygota</taxon>
        <taxon>Hymenoptera</taxon>
        <taxon>Apocrita</taxon>
        <taxon>Aculeata</taxon>
        <taxon>Vespoidea</taxon>
        <taxon>Vespidae</taxon>
        <taxon>Vespinae</taxon>
        <taxon>Vespula</taxon>
    </lineage>
</organism>
<evidence type="ECO:0000313" key="1">
    <source>
        <dbReference type="EMBL" id="KAL2736873.1"/>
    </source>
</evidence>
<evidence type="ECO:0000313" key="2">
    <source>
        <dbReference type="Proteomes" id="UP001607302"/>
    </source>
</evidence>
<accession>A0ABD2BVR3</accession>
<dbReference type="AlphaFoldDB" id="A0ABD2BVR3"/>
<comment type="caution">
    <text evidence="1">The sequence shown here is derived from an EMBL/GenBank/DDBJ whole genome shotgun (WGS) entry which is preliminary data.</text>
</comment>
<keyword evidence="2" id="KW-1185">Reference proteome</keyword>
<name>A0ABD2BVR3_VESSQ</name>
<sequence>MLGNVIAFGAMLTSLKVKRSYSVYTRRVKSNEVFEEMLNRNKEGYYEHGFLANCYCPTKSQNYQ</sequence>
<dbReference type="Proteomes" id="UP001607302">
    <property type="component" value="Unassembled WGS sequence"/>
</dbReference>
<reference evidence="1 2" key="1">
    <citation type="journal article" date="2024" name="Ann. Entomol. Soc. Am.">
        <title>Genomic analyses of the southern and eastern yellowjacket wasps (Hymenoptera: Vespidae) reveal evolutionary signatures of social life.</title>
        <authorList>
            <person name="Catto M.A."/>
            <person name="Caine P.B."/>
            <person name="Orr S.E."/>
            <person name="Hunt B.G."/>
            <person name="Goodisman M.A.D."/>
        </authorList>
    </citation>
    <scope>NUCLEOTIDE SEQUENCE [LARGE SCALE GENOMIC DNA]</scope>
    <source>
        <strain evidence="1">233</strain>
        <tissue evidence="1">Head and thorax</tissue>
    </source>
</reference>
<proteinExistence type="predicted"/>